<dbReference type="EMBL" id="JADKFW010000004">
    <property type="protein sequence ID" value="MBK9716691.1"/>
    <property type="molecule type" value="Genomic_DNA"/>
</dbReference>
<reference evidence="2 3" key="1">
    <citation type="submission" date="2020-10" db="EMBL/GenBank/DDBJ databases">
        <title>Connecting structure to function with the recovery of over 1000 high-quality activated sludge metagenome-assembled genomes encoding full-length rRNA genes using long-read sequencing.</title>
        <authorList>
            <person name="Singleton C.M."/>
            <person name="Petriglieri F."/>
            <person name="Kristensen J.M."/>
            <person name="Kirkegaard R.H."/>
            <person name="Michaelsen T.Y."/>
            <person name="Andersen M.H."/>
            <person name="Karst S.M."/>
            <person name="Dueholm M.S."/>
            <person name="Nielsen P.H."/>
            <person name="Albertsen M."/>
        </authorList>
    </citation>
    <scope>NUCLEOTIDE SEQUENCE [LARGE SCALE GENOMIC DNA]</scope>
    <source>
        <strain evidence="2">Ribe_18-Q3-R11-54_BAT3C.373</strain>
    </source>
</reference>
<protein>
    <submittedName>
        <fullName evidence="2">DUF4293 family protein</fullName>
    </submittedName>
</protein>
<feature type="transmembrane region" description="Helical" evidence="1">
    <location>
        <begin position="76"/>
        <end position="99"/>
    </location>
</feature>
<evidence type="ECO:0000313" key="2">
    <source>
        <dbReference type="EMBL" id="MBK9716691.1"/>
    </source>
</evidence>
<sequence>MIQRKQSLWLLLSSLCCGFELYPSFIMVKTITPGIGMLEDNIIQATENPIIMYGSILSAGLAFSAIFLFKNRGLQILIASLAAMIQLFACIGFVFYTLYSNGKFPEMRAEIGLYLGIFGVISVWLATRGIRRDEEIVQSQDRLR</sequence>
<keyword evidence="1" id="KW-0472">Membrane</keyword>
<evidence type="ECO:0000256" key="1">
    <source>
        <dbReference type="SAM" id="Phobius"/>
    </source>
</evidence>
<accession>A0A9D7S868</accession>
<dbReference type="InterPro" id="IPR025635">
    <property type="entry name" value="DUF4293"/>
</dbReference>
<keyword evidence="1" id="KW-1133">Transmembrane helix</keyword>
<organism evidence="2 3">
    <name type="scientific">Candidatus Defluviibacterium haderslevense</name>
    <dbReference type="NCBI Taxonomy" id="2981993"/>
    <lineage>
        <taxon>Bacteria</taxon>
        <taxon>Pseudomonadati</taxon>
        <taxon>Bacteroidota</taxon>
        <taxon>Saprospiria</taxon>
        <taxon>Saprospirales</taxon>
        <taxon>Saprospiraceae</taxon>
        <taxon>Candidatus Defluviibacterium</taxon>
    </lineage>
</organism>
<name>A0A9D7S868_9BACT</name>
<dbReference type="AlphaFoldDB" id="A0A9D7S868"/>
<comment type="caution">
    <text evidence="2">The sequence shown here is derived from an EMBL/GenBank/DDBJ whole genome shotgun (WGS) entry which is preliminary data.</text>
</comment>
<gene>
    <name evidence="2" type="ORF">IPO85_04095</name>
</gene>
<feature type="transmembrane region" description="Helical" evidence="1">
    <location>
        <begin position="50"/>
        <end position="69"/>
    </location>
</feature>
<feature type="transmembrane region" description="Helical" evidence="1">
    <location>
        <begin position="111"/>
        <end position="130"/>
    </location>
</feature>
<proteinExistence type="predicted"/>
<dbReference type="Proteomes" id="UP000808349">
    <property type="component" value="Unassembled WGS sequence"/>
</dbReference>
<keyword evidence="1" id="KW-0812">Transmembrane</keyword>
<evidence type="ECO:0000313" key="3">
    <source>
        <dbReference type="Proteomes" id="UP000808349"/>
    </source>
</evidence>
<dbReference type="Pfam" id="PF14126">
    <property type="entry name" value="DUF4293"/>
    <property type="match status" value="1"/>
</dbReference>